<gene>
    <name evidence="1" type="ordered locus">Caci_6511</name>
</gene>
<dbReference type="Pfam" id="PF00106">
    <property type="entry name" value="adh_short"/>
    <property type="match status" value="1"/>
</dbReference>
<dbReference type="Gene3D" id="3.40.50.720">
    <property type="entry name" value="NAD(P)-binding Rossmann-like Domain"/>
    <property type="match status" value="1"/>
</dbReference>
<dbReference type="SUPFAM" id="SSF51735">
    <property type="entry name" value="NAD(P)-binding Rossmann-fold domains"/>
    <property type="match status" value="1"/>
</dbReference>
<dbReference type="eggNOG" id="COG4221">
    <property type="taxonomic scope" value="Bacteria"/>
</dbReference>
<dbReference type="HOGENOM" id="CLU_2166446_0_0_11"/>
<dbReference type="KEGG" id="cai:Caci_6511"/>
<dbReference type="InterPro" id="IPR036291">
    <property type="entry name" value="NAD(P)-bd_dom_sf"/>
</dbReference>
<dbReference type="InParanoid" id="C7PY70"/>
<evidence type="ECO:0008006" key="3">
    <source>
        <dbReference type="Google" id="ProtNLM"/>
    </source>
</evidence>
<evidence type="ECO:0000313" key="1">
    <source>
        <dbReference type="EMBL" id="ACU75360.1"/>
    </source>
</evidence>
<dbReference type="EMBL" id="CP001700">
    <property type="protein sequence ID" value="ACU75360.1"/>
    <property type="molecule type" value="Genomic_DNA"/>
</dbReference>
<proteinExistence type="predicted"/>
<protein>
    <recommendedName>
        <fullName evidence="3">Short-chain dehydrogenase/reductase SDR</fullName>
    </recommendedName>
</protein>
<name>C7PY70_CATAD</name>
<dbReference type="Proteomes" id="UP000000851">
    <property type="component" value="Chromosome"/>
</dbReference>
<dbReference type="RefSeq" id="WP_015795089.1">
    <property type="nucleotide sequence ID" value="NC_013131.1"/>
</dbReference>
<accession>C7PY70</accession>
<dbReference type="InterPro" id="IPR002347">
    <property type="entry name" value="SDR_fam"/>
</dbReference>
<sequence>MPAQIAAPDGRLYVFDRMPHHARSAADPGVGRASARLFAKEGAKVVVAGRSHERGDELIAEINDSGGTAPFVEPDVEIAAPAGVVAGGVRDIVCVGRTLGTGLPSAVGSR</sequence>
<evidence type="ECO:0000313" key="2">
    <source>
        <dbReference type="Proteomes" id="UP000000851"/>
    </source>
</evidence>
<reference evidence="1 2" key="1">
    <citation type="journal article" date="2009" name="Stand. Genomic Sci.">
        <title>Complete genome sequence of Catenulispora acidiphila type strain (ID 139908).</title>
        <authorList>
            <person name="Copeland A."/>
            <person name="Lapidus A."/>
            <person name="Glavina Del Rio T."/>
            <person name="Nolan M."/>
            <person name="Lucas S."/>
            <person name="Chen F."/>
            <person name="Tice H."/>
            <person name="Cheng J.F."/>
            <person name="Bruce D."/>
            <person name="Goodwin L."/>
            <person name="Pitluck S."/>
            <person name="Mikhailova N."/>
            <person name="Pati A."/>
            <person name="Ivanova N."/>
            <person name="Mavromatis K."/>
            <person name="Chen A."/>
            <person name="Palaniappan K."/>
            <person name="Chain P."/>
            <person name="Land M."/>
            <person name="Hauser L."/>
            <person name="Chang Y.J."/>
            <person name="Jeffries C.D."/>
            <person name="Chertkov O."/>
            <person name="Brettin T."/>
            <person name="Detter J.C."/>
            <person name="Han C."/>
            <person name="Ali Z."/>
            <person name="Tindall B.J."/>
            <person name="Goker M."/>
            <person name="Bristow J."/>
            <person name="Eisen J.A."/>
            <person name="Markowitz V."/>
            <person name="Hugenholtz P."/>
            <person name="Kyrpides N.C."/>
            <person name="Klenk H.P."/>
        </authorList>
    </citation>
    <scope>NUCLEOTIDE SEQUENCE [LARGE SCALE GENOMIC DNA]</scope>
    <source>
        <strain evidence="2">DSM 44928 / JCM 14897 / NBRC 102108 / NRRL B-24433 / ID139908</strain>
    </source>
</reference>
<dbReference type="AlphaFoldDB" id="C7PY70"/>
<keyword evidence="2" id="KW-1185">Reference proteome</keyword>
<dbReference type="STRING" id="479433.Caci_6511"/>
<organism evidence="1 2">
    <name type="scientific">Catenulispora acidiphila (strain DSM 44928 / JCM 14897 / NBRC 102108 / NRRL B-24433 / ID139908)</name>
    <dbReference type="NCBI Taxonomy" id="479433"/>
    <lineage>
        <taxon>Bacteria</taxon>
        <taxon>Bacillati</taxon>
        <taxon>Actinomycetota</taxon>
        <taxon>Actinomycetes</taxon>
        <taxon>Catenulisporales</taxon>
        <taxon>Catenulisporaceae</taxon>
        <taxon>Catenulispora</taxon>
    </lineage>
</organism>